<gene>
    <name evidence="5" type="ORF">CARN2_4298</name>
</gene>
<dbReference type="PANTHER" id="PTHR12215:SF10">
    <property type="entry name" value="L-AMINOADIPATE-SEMIALDEHYDE DEHYDROGENASE-PHOSPHOPANTETHEINYL TRANSFERASE"/>
    <property type="match status" value="1"/>
</dbReference>
<organism evidence="5">
    <name type="scientific">mine drainage metagenome</name>
    <dbReference type="NCBI Taxonomy" id="410659"/>
    <lineage>
        <taxon>unclassified sequences</taxon>
        <taxon>metagenomes</taxon>
        <taxon>ecological metagenomes</taxon>
    </lineage>
</organism>
<evidence type="ECO:0000313" key="5">
    <source>
        <dbReference type="EMBL" id="CBH98847.1"/>
    </source>
</evidence>
<feature type="domain" description="4'-phosphopantetheinyl transferase" evidence="3">
    <location>
        <begin position="159"/>
        <end position="248"/>
    </location>
</feature>
<dbReference type="SUPFAM" id="SSF56214">
    <property type="entry name" value="4'-phosphopantetheinyl transferase"/>
    <property type="match status" value="2"/>
</dbReference>
<dbReference type="AlphaFoldDB" id="E6PV96"/>
<dbReference type="GO" id="GO:0019878">
    <property type="term" value="P:lysine biosynthetic process via aminoadipic acid"/>
    <property type="evidence" value="ECO:0007669"/>
    <property type="project" value="TreeGrafter"/>
</dbReference>
<dbReference type="PANTHER" id="PTHR12215">
    <property type="entry name" value="PHOSPHOPANTETHEINE TRANSFERASE"/>
    <property type="match status" value="1"/>
</dbReference>
<accession>E6PV96</accession>
<dbReference type="Pfam" id="PF22624">
    <property type="entry name" value="AASDHPPT_N"/>
    <property type="match status" value="1"/>
</dbReference>
<proteinExistence type="predicted"/>
<feature type="domain" description="4'-phosphopantetheinyl transferase N-terminal" evidence="4">
    <location>
        <begin position="68"/>
        <end position="153"/>
    </location>
</feature>
<evidence type="ECO:0000256" key="1">
    <source>
        <dbReference type="ARBA" id="ARBA00022679"/>
    </source>
</evidence>
<comment type="caution">
    <text evidence="5">The sequence shown here is derived from an EMBL/GenBank/DDBJ whole genome shotgun (WGS) entry which is preliminary data.</text>
</comment>
<dbReference type="InterPro" id="IPR037143">
    <property type="entry name" value="4-PPantetheinyl_Trfase_dom_sf"/>
</dbReference>
<dbReference type="InterPro" id="IPR050559">
    <property type="entry name" value="P-Pant_transferase_sf"/>
</dbReference>
<evidence type="ECO:0000259" key="3">
    <source>
        <dbReference type="Pfam" id="PF01648"/>
    </source>
</evidence>
<keyword evidence="1 5" id="KW-0808">Transferase</keyword>
<dbReference type="GO" id="GO:0005829">
    <property type="term" value="C:cytosol"/>
    <property type="evidence" value="ECO:0007669"/>
    <property type="project" value="TreeGrafter"/>
</dbReference>
<evidence type="ECO:0000256" key="2">
    <source>
        <dbReference type="SAM" id="MobiDB-lite"/>
    </source>
</evidence>
<dbReference type="Gene3D" id="3.90.470.20">
    <property type="entry name" value="4'-phosphopantetheinyl transferase domain"/>
    <property type="match status" value="2"/>
</dbReference>
<sequence>MLSTPNREPHAQRWSRAQGNAPYNPRPPSLAATLPPRLRAHGLATLAWPQDRNVHVWRLDLRDMGADAAALLDAAETERAQRFVYAHDWRRYVAAHAWLRRILGAYLGVPPQQLRFATGAHGKPVLLQALRGAGQAPLCFNLSHSKDLALIAVTAGIEVGVDIEAVRGDLPGPDLAAGVLSATELDELAQCAAPDHADTFVGCWTRKEACLKALGIGLRLEPRALHVGLHTQRQTVQVDGAAAPIDITPLPAPSGYCAALAVVGGFAHIEPQDAAHQPEWRT</sequence>
<reference evidence="5" key="1">
    <citation type="submission" date="2009-10" db="EMBL/GenBank/DDBJ databases">
        <title>Diversity of trophic interactions inside an arsenic-rich microbial ecosystem.</title>
        <authorList>
            <person name="Bertin P.N."/>
            <person name="Heinrich-Salmeron A."/>
            <person name="Pelletier E."/>
            <person name="Goulhen-Chollet F."/>
            <person name="Arsene-Ploetze F."/>
            <person name="Gallien S."/>
            <person name="Calteau A."/>
            <person name="Vallenet D."/>
            <person name="Casiot C."/>
            <person name="Chane-Woon-Ming B."/>
            <person name="Giloteaux L."/>
            <person name="Barakat M."/>
            <person name="Bonnefoy V."/>
            <person name="Bruneel O."/>
            <person name="Chandler M."/>
            <person name="Cleiss J."/>
            <person name="Duran R."/>
            <person name="Elbaz-Poulichet F."/>
            <person name="Fonknechten N."/>
            <person name="Lauga B."/>
            <person name="Mornico D."/>
            <person name="Ortet P."/>
            <person name="Schaeffer C."/>
            <person name="Siguier P."/>
            <person name="Alexander Thil Smith A."/>
            <person name="Van Dorsselaer A."/>
            <person name="Weissenbach J."/>
            <person name="Medigue C."/>
            <person name="Le Paslier D."/>
        </authorList>
    </citation>
    <scope>NUCLEOTIDE SEQUENCE</scope>
</reference>
<dbReference type="InterPro" id="IPR055066">
    <property type="entry name" value="AASDHPPT_N"/>
</dbReference>
<feature type="region of interest" description="Disordered" evidence="2">
    <location>
        <begin position="1"/>
        <end position="30"/>
    </location>
</feature>
<dbReference type="GO" id="GO:0000287">
    <property type="term" value="F:magnesium ion binding"/>
    <property type="evidence" value="ECO:0007669"/>
    <property type="project" value="InterPro"/>
</dbReference>
<protein>
    <submittedName>
        <fullName evidence="5">Putative 4'-phosphopantetheinyl transferase</fullName>
    </submittedName>
</protein>
<dbReference type="InterPro" id="IPR008278">
    <property type="entry name" value="4-PPantetheinyl_Trfase_dom"/>
</dbReference>
<dbReference type="Pfam" id="PF01648">
    <property type="entry name" value="ACPS"/>
    <property type="match status" value="1"/>
</dbReference>
<dbReference type="GO" id="GO:0008897">
    <property type="term" value="F:holo-[acyl-carrier-protein] synthase activity"/>
    <property type="evidence" value="ECO:0007669"/>
    <property type="project" value="InterPro"/>
</dbReference>
<dbReference type="EMBL" id="CABM01000063">
    <property type="protein sequence ID" value="CBH98847.1"/>
    <property type="molecule type" value="Genomic_DNA"/>
</dbReference>
<evidence type="ECO:0000259" key="4">
    <source>
        <dbReference type="Pfam" id="PF22624"/>
    </source>
</evidence>
<name>E6PV96_9ZZZZ</name>